<dbReference type="InterPro" id="IPR019819">
    <property type="entry name" value="Carboxylesterase_B_CS"/>
</dbReference>
<dbReference type="InterPro" id="IPR050654">
    <property type="entry name" value="AChE-related_enzymes"/>
</dbReference>
<keyword evidence="2 3" id="KW-0378">Hydrolase</keyword>
<dbReference type="Pfam" id="PF00135">
    <property type="entry name" value="COesterase"/>
    <property type="match status" value="2"/>
</dbReference>
<dbReference type="PROSITE" id="PS00941">
    <property type="entry name" value="CARBOXYLESTERASE_B_2"/>
    <property type="match status" value="1"/>
</dbReference>
<dbReference type="PANTHER" id="PTHR43918:SF4">
    <property type="entry name" value="CARBOXYLIC ESTER HYDROLASE"/>
    <property type="match status" value="1"/>
</dbReference>
<dbReference type="PANTHER" id="PTHR43918">
    <property type="entry name" value="ACETYLCHOLINESTERASE"/>
    <property type="match status" value="1"/>
</dbReference>
<name>A0A7U2I6C1_PHANO</name>
<dbReference type="AlphaFoldDB" id="A0A7U2I6C1"/>
<dbReference type="Proteomes" id="UP000663193">
    <property type="component" value="Chromosome 18"/>
</dbReference>
<proteinExistence type="inferred from homology"/>
<dbReference type="InterPro" id="IPR029058">
    <property type="entry name" value="AB_hydrolase_fold"/>
</dbReference>
<feature type="domain" description="Carboxylesterase type B" evidence="5">
    <location>
        <begin position="362"/>
        <end position="476"/>
    </location>
</feature>
<dbReference type="OrthoDB" id="408631at2759"/>
<dbReference type="VEuPathDB" id="FungiDB:JI435_109220"/>
<dbReference type="Gene3D" id="3.40.50.1820">
    <property type="entry name" value="alpha/beta hydrolase"/>
    <property type="match status" value="2"/>
</dbReference>
<feature type="signal peptide" evidence="4">
    <location>
        <begin position="1"/>
        <end position="15"/>
    </location>
</feature>
<sequence>MSKFAALLLLPLVYAFPAQNAHDDLLVHTSLFSVQGVPWPNTTDIRFFGGIPYAEPPVGAARFRPPITKRPTNQTIDASWFGPSCIQYNNGQKTVYSEYLKGFLLTPGQQQSEDCLTLNIWAPRESHVSEPLPVMIWIHGGGFTSGGAASPYKYGDRLAKDQNVVVVALNYRLNIFGYPNAAALDGTYLNPGLMDHRKAVEWLYNHINAFGGDPERMILFGQSAGGMAVDKYAYAYPEDPIVAGFIAQSGTVSGGNSDDATNSNFTYVASQIGCGSSDKDKEFTCMQNANASVIIEVYNKYNTSANGGRSLSFSPAPDELTNFSNYTDRQIRGQFAKVPTILSQVDNEGSSLLPFVPTGPNQTAVDAFTRSIATCPGAEGALARKNFKVPVWRARYFGEWSNLNPFPWLRAYHSSDIPMVFGTSDLLAPNTPTEAETSKYMQSAWATFARDPEHGLRWPTYDPETDTLVKLGFENNTQAVLGRGNEFDGLC</sequence>
<dbReference type="InterPro" id="IPR002018">
    <property type="entry name" value="CarbesteraseB"/>
</dbReference>
<feature type="domain" description="Carboxylesterase type B" evidence="5">
    <location>
        <begin position="26"/>
        <end position="358"/>
    </location>
</feature>
<evidence type="ECO:0000313" key="7">
    <source>
        <dbReference type="Proteomes" id="UP000663193"/>
    </source>
</evidence>
<gene>
    <name evidence="6" type="ORF">JI435_109220</name>
</gene>
<organism evidence="6 7">
    <name type="scientific">Phaeosphaeria nodorum (strain SN15 / ATCC MYA-4574 / FGSC 10173)</name>
    <name type="common">Glume blotch fungus</name>
    <name type="synonym">Parastagonospora nodorum</name>
    <dbReference type="NCBI Taxonomy" id="321614"/>
    <lineage>
        <taxon>Eukaryota</taxon>
        <taxon>Fungi</taxon>
        <taxon>Dikarya</taxon>
        <taxon>Ascomycota</taxon>
        <taxon>Pezizomycotina</taxon>
        <taxon>Dothideomycetes</taxon>
        <taxon>Pleosporomycetidae</taxon>
        <taxon>Pleosporales</taxon>
        <taxon>Pleosporineae</taxon>
        <taxon>Phaeosphaeriaceae</taxon>
        <taxon>Parastagonospora</taxon>
    </lineage>
</organism>
<protein>
    <recommendedName>
        <fullName evidence="3">Carboxylic ester hydrolase</fullName>
        <ecNumber evidence="3">3.1.1.-</ecNumber>
    </recommendedName>
</protein>
<dbReference type="GO" id="GO:0016787">
    <property type="term" value="F:hydrolase activity"/>
    <property type="evidence" value="ECO:0007669"/>
    <property type="project" value="UniProtKB-KW"/>
</dbReference>
<feature type="chain" id="PRO_5030733829" description="Carboxylic ester hydrolase" evidence="4">
    <location>
        <begin position="16"/>
        <end position="491"/>
    </location>
</feature>
<keyword evidence="4" id="KW-0732">Signal</keyword>
<evidence type="ECO:0000256" key="2">
    <source>
        <dbReference type="ARBA" id="ARBA00022801"/>
    </source>
</evidence>
<evidence type="ECO:0000313" key="6">
    <source>
        <dbReference type="EMBL" id="QRD05001.1"/>
    </source>
</evidence>
<keyword evidence="7" id="KW-1185">Reference proteome</keyword>
<dbReference type="InterPro" id="IPR019826">
    <property type="entry name" value="Carboxylesterase_B_AS"/>
</dbReference>
<reference evidence="7" key="1">
    <citation type="journal article" date="2021" name="BMC Genomics">
        <title>Chromosome-level genome assembly and manually-curated proteome of model necrotroph Parastagonospora nodorum Sn15 reveals a genome-wide trove of candidate effector homologs, and redundancy of virulence-related functions within an accessory chromosome.</title>
        <authorList>
            <person name="Bertazzoni S."/>
            <person name="Jones D.A.B."/>
            <person name="Phan H.T."/>
            <person name="Tan K.-C."/>
            <person name="Hane J.K."/>
        </authorList>
    </citation>
    <scope>NUCLEOTIDE SEQUENCE [LARGE SCALE GENOMIC DNA]</scope>
    <source>
        <strain evidence="7">SN15 / ATCC MYA-4574 / FGSC 10173)</strain>
    </source>
</reference>
<dbReference type="PROSITE" id="PS00122">
    <property type="entry name" value="CARBOXYLESTERASE_B_1"/>
    <property type="match status" value="1"/>
</dbReference>
<dbReference type="SUPFAM" id="SSF53474">
    <property type="entry name" value="alpha/beta-Hydrolases"/>
    <property type="match status" value="1"/>
</dbReference>
<dbReference type="EMBL" id="CP069040">
    <property type="protein sequence ID" value="QRD05001.1"/>
    <property type="molecule type" value="Genomic_DNA"/>
</dbReference>
<comment type="similarity">
    <text evidence="1 3">Belongs to the type-B carboxylesterase/lipase family.</text>
</comment>
<evidence type="ECO:0000256" key="1">
    <source>
        <dbReference type="ARBA" id="ARBA00005964"/>
    </source>
</evidence>
<evidence type="ECO:0000256" key="4">
    <source>
        <dbReference type="SAM" id="SignalP"/>
    </source>
</evidence>
<dbReference type="EC" id="3.1.1.-" evidence="3"/>
<evidence type="ECO:0000256" key="3">
    <source>
        <dbReference type="RuleBase" id="RU361235"/>
    </source>
</evidence>
<accession>A0A7U2I6C1</accession>
<evidence type="ECO:0000259" key="5">
    <source>
        <dbReference type="Pfam" id="PF00135"/>
    </source>
</evidence>